<dbReference type="AlphaFoldDB" id="A0A2P6NC37"/>
<keyword evidence="2" id="KW-1185">Reference proteome</keyword>
<dbReference type="Proteomes" id="UP000241769">
    <property type="component" value="Unassembled WGS sequence"/>
</dbReference>
<name>A0A2P6NC37_9EUKA</name>
<organism evidence="1 2">
    <name type="scientific">Planoprotostelium fungivorum</name>
    <dbReference type="NCBI Taxonomy" id="1890364"/>
    <lineage>
        <taxon>Eukaryota</taxon>
        <taxon>Amoebozoa</taxon>
        <taxon>Evosea</taxon>
        <taxon>Variosea</taxon>
        <taxon>Cavosteliida</taxon>
        <taxon>Cavosteliaceae</taxon>
        <taxon>Planoprotostelium</taxon>
    </lineage>
</organism>
<dbReference type="PANTHER" id="PTHR47381:SF3">
    <property type="entry name" value="ALPHA_BETA-HYDROLASES SUPERFAMILY PROTEIN"/>
    <property type="match status" value="1"/>
</dbReference>
<protein>
    <recommendedName>
        <fullName evidence="3">Peptidase S9 prolyl oligopeptidase catalytic domain-containing protein</fullName>
    </recommendedName>
</protein>
<dbReference type="EMBL" id="MDYQ01000122">
    <property type="protein sequence ID" value="PRP81510.1"/>
    <property type="molecule type" value="Genomic_DNA"/>
</dbReference>
<evidence type="ECO:0000313" key="2">
    <source>
        <dbReference type="Proteomes" id="UP000241769"/>
    </source>
</evidence>
<sequence>MAEDLSTTVLVGGITIHLYGWKGLLDKPISMPISVMFLLHGRKGAASAKRMVEIAKRISHVNDNPDNVSYLLLAVFDHRNHGLRLVNDKRNVTWKEGNDLHAMDLFTMQYGAVQDVSLLIDFLPSVLFPNDERTISQWMASGISLGGHAVWMILALEPRITIGAPLIGCPCFLDLMRGRLQQGEMSVGPPYLPQSFVNTVQRLDASSHLDKMKGKRICVLSGGDDKLVPWSCSEAFVRQVEEVADCKVRVMEGVGHSTPPEMIQELIQWLSDIIKSPIKSHL</sequence>
<dbReference type="OrthoDB" id="2152248at2759"/>
<proteinExistence type="predicted"/>
<dbReference type="InParanoid" id="A0A2P6NC37"/>
<dbReference type="SUPFAM" id="SSF53474">
    <property type="entry name" value="alpha/beta-Hydrolases"/>
    <property type="match status" value="1"/>
</dbReference>
<dbReference type="PANTHER" id="PTHR47381">
    <property type="entry name" value="ALPHA/BETA-HYDROLASES SUPERFAMILY PROTEIN"/>
    <property type="match status" value="1"/>
</dbReference>
<accession>A0A2P6NC37</accession>
<reference evidence="1 2" key="1">
    <citation type="journal article" date="2018" name="Genome Biol. Evol.">
        <title>Multiple Roots of Fruiting Body Formation in Amoebozoa.</title>
        <authorList>
            <person name="Hillmann F."/>
            <person name="Forbes G."/>
            <person name="Novohradska S."/>
            <person name="Ferling I."/>
            <person name="Riege K."/>
            <person name="Groth M."/>
            <person name="Westermann M."/>
            <person name="Marz M."/>
            <person name="Spaller T."/>
            <person name="Winckler T."/>
            <person name="Schaap P."/>
            <person name="Glockner G."/>
        </authorList>
    </citation>
    <scope>NUCLEOTIDE SEQUENCE [LARGE SCALE GENOMIC DNA]</scope>
    <source>
        <strain evidence="1 2">Jena</strain>
    </source>
</reference>
<dbReference type="InterPro" id="IPR029058">
    <property type="entry name" value="AB_hydrolase_fold"/>
</dbReference>
<evidence type="ECO:0008006" key="3">
    <source>
        <dbReference type="Google" id="ProtNLM"/>
    </source>
</evidence>
<evidence type="ECO:0000313" key="1">
    <source>
        <dbReference type="EMBL" id="PRP81510.1"/>
    </source>
</evidence>
<comment type="caution">
    <text evidence="1">The sequence shown here is derived from an EMBL/GenBank/DDBJ whole genome shotgun (WGS) entry which is preliminary data.</text>
</comment>
<dbReference type="Gene3D" id="3.40.50.1820">
    <property type="entry name" value="alpha/beta hydrolase"/>
    <property type="match status" value="1"/>
</dbReference>
<dbReference type="STRING" id="1890364.A0A2P6NC37"/>
<gene>
    <name evidence="1" type="ORF">PROFUN_10872</name>
</gene>